<dbReference type="Pfam" id="PF17921">
    <property type="entry name" value="Integrase_H2C2"/>
    <property type="match status" value="1"/>
</dbReference>
<accession>A0A5J4NM18</accession>
<dbReference type="InterPro" id="IPR041588">
    <property type="entry name" value="Integrase_H2C2"/>
</dbReference>
<dbReference type="InterPro" id="IPR050951">
    <property type="entry name" value="Retrovirus_Pol_polyprotein"/>
</dbReference>
<organism evidence="3 4">
    <name type="scientific">Paragonimus westermani</name>
    <dbReference type="NCBI Taxonomy" id="34504"/>
    <lineage>
        <taxon>Eukaryota</taxon>
        <taxon>Metazoa</taxon>
        <taxon>Spiralia</taxon>
        <taxon>Lophotrochozoa</taxon>
        <taxon>Platyhelminthes</taxon>
        <taxon>Trematoda</taxon>
        <taxon>Digenea</taxon>
        <taxon>Plagiorchiida</taxon>
        <taxon>Troglotremata</taxon>
        <taxon>Troglotrematidae</taxon>
        <taxon>Paragonimus</taxon>
    </lineage>
</organism>
<comment type="caution">
    <text evidence="3">The sequence shown here is derived from an EMBL/GenBank/DDBJ whole genome shotgun (WGS) entry which is preliminary data.</text>
</comment>
<dbReference type="GO" id="GO:0003676">
    <property type="term" value="F:nucleic acid binding"/>
    <property type="evidence" value="ECO:0007669"/>
    <property type="project" value="InterPro"/>
</dbReference>
<proteinExistence type="predicted"/>
<sequence length="623" mass="70178">RPEESVDRFLRDLRELDSDAFKHLAPVDYVNTPLPQSRCPNETNQLSRWVKSAGITSGSADAHNTVVTTHRLDRDPQRWKAILGMDFLGRFGGVLNLKGSQITIGSCPVGLERGRPANVCLTVDSKAESSFEIELLNPFRSDGSLSPMMTQLIHLFKFKDVFALGNDAPSRTSLVQHEIDTSDHRPKRKAPQRLPVHHKQHLDTMITDMLGKRIIRPSVAPWSSPTLLAKKSNGALRLRVDYRKLNEITAKDSFSIPLINANLDALYCAPWFSALDLAWGYWQVELKVAAVLQKIHTELGHAGQLKTEAAICQRYWWPRIHAEVVTQCPSCETCSVIKNRTPCSRAPLEPVVTEHPGHRVDVVIVGSLPVTRRGIRYILVLVDYFTKWSEAVSTEQQDACTVATTIINEWIVRYGAPIMLHSDQGTAFECQLHGETCRLLGIEKTRTNLNHPQGKGLGQRTNRTIKASPQSFRERHQADRWYEVLSRCMLAYRISIHTTTRCIPAYLTFSREHRLPLELLYPIPSLEAPSLPDYAGNPRENLMTAFTMAQGHMLNTAKRNSTTNTLVAQCIQLAVVYGFIAQKQVLASWRSFIASGRDHTKLFVCARQQFTSFGTLNLPRSMC</sequence>
<dbReference type="Gene3D" id="3.10.10.10">
    <property type="entry name" value="HIV Type 1 Reverse Transcriptase, subunit A, domain 1"/>
    <property type="match status" value="1"/>
</dbReference>
<dbReference type="FunFam" id="3.30.420.10:FF:000032">
    <property type="entry name" value="Retrovirus-related Pol polyprotein from transposon 297-like Protein"/>
    <property type="match status" value="1"/>
</dbReference>
<reference evidence="3 4" key="1">
    <citation type="journal article" date="2019" name="Gigascience">
        <title>Whole-genome sequence of the oriental lung fluke Paragonimus westermani.</title>
        <authorList>
            <person name="Oey H."/>
            <person name="Zakrzewski M."/>
            <person name="Narain K."/>
            <person name="Devi K.R."/>
            <person name="Agatsuma T."/>
            <person name="Nawaratna S."/>
            <person name="Gobert G.N."/>
            <person name="Jones M.K."/>
            <person name="Ragan M.A."/>
            <person name="McManus D.P."/>
            <person name="Krause L."/>
        </authorList>
    </citation>
    <scope>NUCLEOTIDE SEQUENCE [LARGE SCALE GENOMIC DNA]</scope>
    <source>
        <strain evidence="3 4">IND2009</strain>
    </source>
</reference>
<evidence type="ECO:0000256" key="1">
    <source>
        <dbReference type="SAM" id="MobiDB-lite"/>
    </source>
</evidence>
<name>A0A5J4NM18_9TREM</name>
<feature type="domain" description="Integrase catalytic" evidence="2">
    <location>
        <begin position="346"/>
        <end position="512"/>
    </location>
</feature>
<dbReference type="InterPro" id="IPR001584">
    <property type="entry name" value="Integrase_cat-core"/>
</dbReference>
<dbReference type="InterPro" id="IPR036397">
    <property type="entry name" value="RNaseH_sf"/>
</dbReference>
<gene>
    <name evidence="3" type="ORF">DEA37_0004881</name>
</gene>
<evidence type="ECO:0000259" key="2">
    <source>
        <dbReference type="PROSITE" id="PS50994"/>
    </source>
</evidence>
<keyword evidence="4" id="KW-1185">Reference proteome</keyword>
<dbReference type="PANTHER" id="PTHR37984:SF15">
    <property type="entry name" value="INTEGRASE CATALYTIC DOMAIN-CONTAINING PROTEIN"/>
    <property type="match status" value="1"/>
</dbReference>
<dbReference type="Gene3D" id="1.10.340.70">
    <property type="match status" value="1"/>
</dbReference>
<feature type="compositionally biased region" description="Basic residues" evidence="1">
    <location>
        <begin position="185"/>
        <end position="197"/>
    </location>
</feature>
<dbReference type="AlphaFoldDB" id="A0A5J4NM18"/>
<dbReference type="PROSITE" id="PS50994">
    <property type="entry name" value="INTEGRASE"/>
    <property type="match status" value="1"/>
</dbReference>
<dbReference type="InterPro" id="IPR043502">
    <property type="entry name" value="DNA/RNA_pol_sf"/>
</dbReference>
<dbReference type="PANTHER" id="PTHR37984">
    <property type="entry name" value="PROTEIN CBG26694"/>
    <property type="match status" value="1"/>
</dbReference>
<protein>
    <recommendedName>
        <fullName evidence="2">Integrase catalytic domain-containing protein</fullName>
    </recommendedName>
</protein>
<dbReference type="Proteomes" id="UP000324629">
    <property type="component" value="Unassembled WGS sequence"/>
</dbReference>
<feature type="region of interest" description="Disordered" evidence="1">
    <location>
        <begin position="177"/>
        <end position="197"/>
    </location>
</feature>
<dbReference type="GO" id="GO:0015074">
    <property type="term" value="P:DNA integration"/>
    <property type="evidence" value="ECO:0007669"/>
    <property type="project" value="InterPro"/>
</dbReference>
<dbReference type="SUPFAM" id="SSF56672">
    <property type="entry name" value="DNA/RNA polymerases"/>
    <property type="match status" value="1"/>
</dbReference>
<dbReference type="InterPro" id="IPR012337">
    <property type="entry name" value="RNaseH-like_sf"/>
</dbReference>
<feature type="non-terminal residue" evidence="3">
    <location>
        <position position="1"/>
    </location>
</feature>
<dbReference type="SUPFAM" id="SSF53098">
    <property type="entry name" value="Ribonuclease H-like"/>
    <property type="match status" value="1"/>
</dbReference>
<evidence type="ECO:0000313" key="4">
    <source>
        <dbReference type="Proteomes" id="UP000324629"/>
    </source>
</evidence>
<evidence type="ECO:0000313" key="3">
    <source>
        <dbReference type="EMBL" id="KAA3676603.1"/>
    </source>
</evidence>
<dbReference type="EMBL" id="QNGE01001900">
    <property type="protein sequence ID" value="KAA3676603.1"/>
    <property type="molecule type" value="Genomic_DNA"/>
</dbReference>
<dbReference type="Gene3D" id="3.30.420.10">
    <property type="entry name" value="Ribonuclease H-like superfamily/Ribonuclease H"/>
    <property type="match status" value="1"/>
</dbReference>